<dbReference type="SUPFAM" id="SSF57535">
    <property type="entry name" value="Complement control module/SCR domain"/>
    <property type="match status" value="5"/>
</dbReference>
<protein>
    <recommendedName>
        <fullName evidence="6">Sushi domain-containing protein</fullName>
    </recommendedName>
</protein>
<name>A0AAR2LYM4_PYGNA</name>
<evidence type="ECO:0000313" key="8">
    <source>
        <dbReference type="Proteomes" id="UP001501920"/>
    </source>
</evidence>
<evidence type="ECO:0000259" key="6">
    <source>
        <dbReference type="PROSITE" id="PS50923"/>
    </source>
</evidence>
<dbReference type="Gene3D" id="2.10.70.10">
    <property type="entry name" value="Complement Module, domain 1"/>
    <property type="match status" value="6"/>
</dbReference>
<dbReference type="GeneTree" id="ENSGT00940000154967"/>
<keyword evidence="8" id="KW-1185">Reference proteome</keyword>
<evidence type="ECO:0000256" key="3">
    <source>
        <dbReference type="ARBA" id="ARBA00022729"/>
    </source>
</evidence>
<proteinExistence type="predicted"/>
<comment type="subcellular location">
    <subcellularLocation>
        <location evidence="1">Virion</location>
    </subcellularLocation>
</comment>
<dbReference type="CDD" id="cd00033">
    <property type="entry name" value="CCP"/>
    <property type="match status" value="3"/>
</dbReference>
<dbReference type="Pfam" id="PF00084">
    <property type="entry name" value="Sushi"/>
    <property type="match status" value="5"/>
</dbReference>
<dbReference type="PANTHER" id="PTHR45785:SF2">
    <property type="entry name" value="COMPLEMENT FACTOR H-RELATED"/>
    <property type="match status" value="1"/>
</dbReference>
<feature type="domain" description="Sushi" evidence="6">
    <location>
        <begin position="19"/>
        <end position="74"/>
    </location>
</feature>
<evidence type="ECO:0000256" key="5">
    <source>
        <dbReference type="PROSITE-ProRule" id="PRU00302"/>
    </source>
</evidence>
<reference evidence="7" key="3">
    <citation type="submission" date="2025-09" db="UniProtKB">
        <authorList>
            <consortium name="Ensembl"/>
        </authorList>
    </citation>
    <scope>IDENTIFICATION</scope>
</reference>
<keyword evidence="3" id="KW-0732">Signal</keyword>
<keyword evidence="4" id="KW-1015">Disulfide bond</keyword>
<feature type="domain" description="Sushi" evidence="6">
    <location>
        <begin position="172"/>
        <end position="225"/>
    </location>
</feature>
<evidence type="ECO:0000256" key="2">
    <source>
        <dbReference type="ARBA" id="ARBA00022659"/>
    </source>
</evidence>
<dbReference type="InterPro" id="IPR051503">
    <property type="entry name" value="ComplSys_Reg/VirEntry_Med"/>
</dbReference>
<sequence>MRAPLGVIFKFMLNFLTEIRCKQPAILHGTIKDAKEEYKENEQLKYYCEKKYRPRHGIPTCLRNGWSITPECEEINCLLGPPTRGTSTSPTGKNVFRAGESVEVTCSKTHWLFGTKQTKQSILCKESGEWERLTGIYYSCDADYKTFEYTWWGETSCSPDALDYTPQCIRENECGRIPNIPHGKLAYDQYREGNSVIVYCDFGYKTNISSITCKNGQWKPPKCERDHYSAPPQVENAVITEYTQQEHQIVVSFQCREHFELKGKQTIYYIRKNWDKTPTCKCETIIVVCLLEVMCPVPTIENAKTLKKPGTHIEYECLHGYEPDRFTITCNEQGDWDNMPKTLYCGPPPSIEHAVQDFKEQYKDGETATYVCPSNYIKDGDPYMICSRGRWIGKGKCLRKYRSTVSLFLLHSVCTLSVLLCDNIRCKKRYTNKFYLIRFDE</sequence>
<dbReference type="AlphaFoldDB" id="A0AAR2LYM4"/>
<dbReference type="PROSITE" id="PS50923">
    <property type="entry name" value="SUSHI"/>
    <property type="match status" value="4"/>
</dbReference>
<accession>A0AAR2LYM4</accession>
<reference evidence="7 8" key="1">
    <citation type="submission" date="2020-10" db="EMBL/GenBank/DDBJ databases">
        <title>Pygocentrus nattereri (red-bellied piranha) genome, fPygNat1, primary haplotype.</title>
        <authorList>
            <person name="Myers G."/>
            <person name="Meyer A."/>
            <person name="Karagic N."/>
            <person name="Pippel M."/>
            <person name="Winkler S."/>
            <person name="Tracey A."/>
            <person name="Wood J."/>
            <person name="Formenti G."/>
            <person name="Howe K."/>
            <person name="Fedrigo O."/>
            <person name="Jarvis E.D."/>
        </authorList>
    </citation>
    <scope>NUCLEOTIDE SEQUENCE [LARGE SCALE GENOMIC DNA]</scope>
</reference>
<dbReference type="InterPro" id="IPR000436">
    <property type="entry name" value="Sushi_SCR_CCP_dom"/>
</dbReference>
<feature type="domain" description="Sushi" evidence="6">
    <location>
        <begin position="75"/>
        <end position="142"/>
    </location>
</feature>
<evidence type="ECO:0000256" key="4">
    <source>
        <dbReference type="ARBA" id="ARBA00023157"/>
    </source>
</evidence>
<dbReference type="InterPro" id="IPR035976">
    <property type="entry name" value="Sushi/SCR/CCP_sf"/>
</dbReference>
<dbReference type="PANTHER" id="PTHR45785">
    <property type="entry name" value="COMPLEMENT FACTOR H-RELATED"/>
    <property type="match status" value="1"/>
</dbReference>
<dbReference type="Ensembl" id="ENSPNAT00000078733.1">
    <property type="protein sequence ID" value="ENSPNAP00000081683.1"/>
    <property type="gene ID" value="ENSPNAG00000008498.2"/>
</dbReference>
<organism evidence="7 8">
    <name type="scientific">Pygocentrus nattereri</name>
    <name type="common">Red-bellied piranha</name>
    <dbReference type="NCBI Taxonomy" id="42514"/>
    <lineage>
        <taxon>Eukaryota</taxon>
        <taxon>Metazoa</taxon>
        <taxon>Chordata</taxon>
        <taxon>Craniata</taxon>
        <taxon>Vertebrata</taxon>
        <taxon>Euteleostomi</taxon>
        <taxon>Actinopterygii</taxon>
        <taxon>Neopterygii</taxon>
        <taxon>Teleostei</taxon>
        <taxon>Ostariophysi</taxon>
        <taxon>Characiformes</taxon>
        <taxon>Characoidei</taxon>
        <taxon>Pygocentrus</taxon>
    </lineage>
</organism>
<dbReference type="Proteomes" id="UP001501920">
    <property type="component" value="Chromosome 15"/>
</dbReference>
<keyword evidence="2 5" id="KW-0768">Sushi</keyword>
<comment type="caution">
    <text evidence="5">Lacks conserved residue(s) required for the propagation of feature annotation.</text>
</comment>
<evidence type="ECO:0000313" key="7">
    <source>
        <dbReference type="Ensembl" id="ENSPNAP00000081683.1"/>
    </source>
</evidence>
<reference evidence="7" key="2">
    <citation type="submission" date="2025-08" db="UniProtKB">
        <authorList>
            <consortium name="Ensembl"/>
        </authorList>
    </citation>
    <scope>IDENTIFICATION</scope>
</reference>
<dbReference type="SMART" id="SM00032">
    <property type="entry name" value="CCP"/>
    <property type="match status" value="6"/>
</dbReference>
<evidence type="ECO:0000256" key="1">
    <source>
        <dbReference type="ARBA" id="ARBA00004328"/>
    </source>
</evidence>
<feature type="domain" description="Sushi" evidence="6">
    <location>
        <begin position="293"/>
        <end position="347"/>
    </location>
</feature>